<dbReference type="RefSeq" id="WP_080830535.1">
    <property type="nucleotide sequence ID" value="NZ_CP039890.1"/>
</dbReference>
<gene>
    <name evidence="1" type="ORF">CFBP5877_25710</name>
</gene>
<reference evidence="1 2" key="1">
    <citation type="submission" date="2019-04" db="EMBL/GenBank/DDBJ databases">
        <title>Complete genome sequence of Agrobacterium tumefaciens CFBP5877.</title>
        <authorList>
            <person name="Huang Y.-Y."/>
            <person name="Chiang H.-Y."/>
            <person name="Chou L."/>
            <person name="Lai E.-M."/>
            <person name="Kuo C.-H."/>
        </authorList>
    </citation>
    <scope>NUCLEOTIDE SEQUENCE [LARGE SCALE GENOMIC DNA]</scope>
    <source>
        <strain evidence="1 2">CFBP5877</strain>
        <plasmid evidence="2">patcfbp5877a</plasmid>
    </source>
</reference>
<proteinExistence type="predicted"/>
<keyword evidence="1" id="KW-0614">Plasmid</keyword>
<organism evidence="1 2">
    <name type="scientific">Agrobacterium tumefaciens</name>
    <dbReference type="NCBI Taxonomy" id="358"/>
    <lineage>
        <taxon>Bacteria</taxon>
        <taxon>Pseudomonadati</taxon>
        <taxon>Pseudomonadota</taxon>
        <taxon>Alphaproteobacteria</taxon>
        <taxon>Hyphomicrobiales</taxon>
        <taxon>Rhizobiaceae</taxon>
        <taxon>Rhizobium/Agrobacterium group</taxon>
        <taxon>Agrobacterium</taxon>
        <taxon>Agrobacterium tumefaciens complex</taxon>
    </lineage>
</organism>
<dbReference type="EMBL" id="CP039899">
    <property type="protein sequence ID" value="QCL82508.1"/>
    <property type="molecule type" value="Genomic_DNA"/>
</dbReference>
<protein>
    <submittedName>
        <fullName evidence="1">Uncharacterized protein</fullName>
    </submittedName>
</protein>
<dbReference type="AlphaFoldDB" id="A0AAE6BGV8"/>
<dbReference type="Proteomes" id="UP000298579">
    <property type="component" value="Plasmid pAtCFBP5877a"/>
</dbReference>
<geneLocation type="plasmid" evidence="2">
    <name>patcfbp5877a</name>
</geneLocation>
<sequence>MSGSFGEPCFSASQIRQALTLLMPKLQKFWQRPLLDYAHAVYDDVHRGHCSVRNDAIGRLQMLVRSVAIRAGADEDQALDAARQISEVPVLQSGPHSFLIVDPEAFYTHLFSALGLSSHKRRWYLYFGCSTVKFTESPGKGPGWLDAGGDLINVFGLSKRRMGSTNLCGRNGPYQFELSPTTATAPNPYAALLRTELPDATFPTAADAIIAANQALWKKSFPLSLQLLQFNDVDVGDLVADHFEDPDSWLSRRFTGDGQAAERMLSIIDALNEGPWAGWIRRTTDFFWGLVDGRIVPLHLDCGVLTGSTSAPFSIPLTPEHLARSLRQRQLVPNLLTMALVTSILPGIRLLGGSRQTVYHPLMRYVVAASLDANHDRALLTAMREDSHASMWGHRVLRPANASPLQETEEVGHWLAVAAAYGEQPLEVAAGDLGFFTADPIWREMYGHLTSQRITTASPEWRWA</sequence>
<evidence type="ECO:0000313" key="2">
    <source>
        <dbReference type="Proteomes" id="UP000298579"/>
    </source>
</evidence>
<name>A0AAE6BGV8_AGRTU</name>
<evidence type="ECO:0000313" key="1">
    <source>
        <dbReference type="EMBL" id="QCL82508.1"/>
    </source>
</evidence>
<accession>A0AAE6BGV8</accession>